<feature type="domain" description="Water stress and hypersensitive response" evidence="2">
    <location>
        <begin position="187"/>
        <end position="307"/>
    </location>
</feature>
<feature type="compositionally biased region" description="Low complexity" evidence="1">
    <location>
        <begin position="321"/>
        <end position="332"/>
    </location>
</feature>
<feature type="compositionally biased region" description="Low complexity" evidence="1">
    <location>
        <begin position="370"/>
        <end position="400"/>
    </location>
</feature>
<evidence type="ECO:0000313" key="3">
    <source>
        <dbReference type="EMBL" id="GAA0299963.1"/>
    </source>
</evidence>
<dbReference type="RefSeq" id="WP_211311261.1">
    <property type="nucleotide sequence ID" value="NZ_BAAABL010000042.1"/>
</dbReference>
<proteinExistence type="predicted"/>
<dbReference type="Gene3D" id="2.60.40.10">
    <property type="entry name" value="Immunoglobulins"/>
    <property type="match status" value="2"/>
</dbReference>
<protein>
    <recommendedName>
        <fullName evidence="2">Water stress and hypersensitive response domain-containing protein</fullName>
    </recommendedName>
</protein>
<dbReference type="SUPFAM" id="SSF117070">
    <property type="entry name" value="LEA14-like"/>
    <property type="match status" value="2"/>
</dbReference>
<accession>A0AAV3S7L0</accession>
<evidence type="ECO:0000313" key="4">
    <source>
        <dbReference type="Proteomes" id="UP001500837"/>
    </source>
</evidence>
<dbReference type="SMART" id="SM00769">
    <property type="entry name" value="WHy"/>
    <property type="match status" value="2"/>
</dbReference>
<keyword evidence="4" id="KW-1185">Reference proteome</keyword>
<sequence length="463" mass="47545">MDIRTLAFGTRWRSAAVALVAVLGVVGAAVALGWIGVPSVVATQNSFAGVNQTTTTVDTSLTVHNPNPIAVKLGGVSVDYTVSMNDVGLAYGAKRGVAVGTGNTTLRFASYIRNERIPTWWTSHVRNGEETTVTVAANVTSGTVGRTTHVVPVTRSVTTNISNQFNSTADRPIEAGLPLVSDPVLVVDETRAHWGTVTNDSTPLETSFVIHNPKSVPVTIGGIGYDVAMNDVAVGSGQSENTVVIPPGGTRTLRAETVIDTDRIDEWWVTHLQRNQTTRVVIDFYARLSAGNGQAIRVPLRGLTYRQTIETDIFRTKNASATNASASNASATDGSENAATNESGGGLDGLVFDGSTSGTASDDGVLGAFDGRTTESGTTDETTDGTTSGSDGTTSGSDGTTSGGEGTTSTASRTTTATTTSTTDGTTNETTDGATSATSGTSATNETTTDGTATDGLLAVGML</sequence>
<dbReference type="EMBL" id="BAAABL010000042">
    <property type="protein sequence ID" value="GAA0299963.1"/>
    <property type="molecule type" value="Genomic_DNA"/>
</dbReference>
<name>A0AAV3S7L0_9EURY</name>
<feature type="compositionally biased region" description="Polar residues" evidence="1">
    <location>
        <begin position="333"/>
        <end position="342"/>
    </location>
</feature>
<feature type="compositionally biased region" description="Low complexity" evidence="1">
    <location>
        <begin position="407"/>
        <end position="456"/>
    </location>
</feature>
<feature type="domain" description="Water stress and hypersensitive response" evidence="2">
    <location>
        <begin position="40"/>
        <end position="158"/>
    </location>
</feature>
<dbReference type="Proteomes" id="UP001500837">
    <property type="component" value="Unassembled WGS sequence"/>
</dbReference>
<dbReference type="InterPro" id="IPR013990">
    <property type="entry name" value="WHy-dom"/>
</dbReference>
<dbReference type="InterPro" id="IPR004864">
    <property type="entry name" value="LEA_2"/>
</dbReference>
<dbReference type="InterPro" id="IPR013783">
    <property type="entry name" value="Ig-like_fold"/>
</dbReference>
<feature type="region of interest" description="Disordered" evidence="1">
    <location>
        <begin position="321"/>
        <end position="463"/>
    </location>
</feature>
<comment type="caution">
    <text evidence="3">The sequence shown here is derived from an EMBL/GenBank/DDBJ whole genome shotgun (WGS) entry which is preliminary data.</text>
</comment>
<evidence type="ECO:0000256" key="1">
    <source>
        <dbReference type="SAM" id="MobiDB-lite"/>
    </source>
</evidence>
<dbReference type="GO" id="GO:0009269">
    <property type="term" value="P:response to desiccation"/>
    <property type="evidence" value="ECO:0007669"/>
    <property type="project" value="InterPro"/>
</dbReference>
<dbReference type="Pfam" id="PF03168">
    <property type="entry name" value="LEA_2"/>
    <property type="match status" value="2"/>
</dbReference>
<reference evidence="3 4" key="1">
    <citation type="journal article" date="2019" name="Int. J. Syst. Evol. Microbiol.">
        <title>The Global Catalogue of Microorganisms (GCM) 10K type strain sequencing project: providing services to taxonomists for standard genome sequencing and annotation.</title>
        <authorList>
            <consortium name="The Broad Institute Genomics Platform"/>
            <consortium name="The Broad Institute Genome Sequencing Center for Infectious Disease"/>
            <person name="Wu L."/>
            <person name="Ma J."/>
        </authorList>
    </citation>
    <scope>NUCLEOTIDE SEQUENCE [LARGE SCALE GENOMIC DNA]</scope>
    <source>
        <strain evidence="3 4">JCM 16330</strain>
    </source>
</reference>
<organism evidence="3 4">
    <name type="scientific">Halarchaeum salinum</name>
    <dbReference type="NCBI Taxonomy" id="489912"/>
    <lineage>
        <taxon>Archaea</taxon>
        <taxon>Methanobacteriati</taxon>
        <taxon>Methanobacteriota</taxon>
        <taxon>Stenosarchaea group</taxon>
        <taxon>Halobacteria</taxon>
        <taxon>Halobacteriales</taxon>
        <taxon>Halobacteriaceae</taxon>
    </lineage>
</organism>
<gene>
    <name evidence="3" type="ORF">GCM10009066_12670</name>
</gene>
<evidence type="ECO:0000259" key="2">
    <source>
        <dbReference type="SMART" id="SM00769"/>
    </source>
</evidence>
<dbReference type="AlphaFoldDB" id="A0AAV3S7L0"/>